<keyword evidence="2" id="KW-1185">Reference proteome</keyword>
<proteinExistence type="predicted"/>
<gene>
    <name evidence="1" type="ORF">RJ641_028946</name>
</gene>
<sequence length="78" mass="9011">MFHLLSPEYRQNIAVELTYFKCQSSLLYSDGKADTTDGSSWTMSKQEVGKAKDVVCWLMFIYFLDEQPPFSLKTFLKG</sequence>
<dbReference type="Proteomes" id="UP001370490">
    <property type="component" value="Unassembled WGS sequence"/>
</dbReference>
<accession>A0AAN8VSJ2</accession>
<name>A0AAN8VSJ2_9MAGN</name>
<comment type="caution">
    <text evidence="1">The sequence shown here is derived from an EMBL/GenBank/DDBJ whole genome shotgun (WGS) entry which is preliminary data.</text>
</comment>
<reference evidence="1 2" key="1">
    <citation type="submission" date="2023-12" db="EMBL/GenBank/DDBJ databases">
        <title>A high-quality genome assembly for Dillenia turbinata (Dilleniales).</title>
        <authorList>
            <person name="Chanderbali A."/>
        </authorList>
    </citation>
    <scope>NUCLEOTIDE SEQUENCE [LARGE SCALE GENOMIC DNA]</scope>
    <source>
        <strain evidence="1">LSX21</strain>
        <tissue evidence="1">Leaf</tissue>
    </source>
</reference>
<evidence type="ECO:0000313" key="2">
    <source>
        <dbReference type="Proteomes" id="UP001370490"/>
    </source>
</evidence>
<evidence type="ECO:0000313" key="1">
    <source>
        <dbReference type="EMBL" id="KAK6939415.1"/>
    </source>
</evidence>
<organism evidence="1 2">
    <name type="scientific">Dillenia turbinata</name>
    <dbReference type="NCBI Taxonomy" id="194707"/>
    <lineage>
        <taxon>Eukaryota</taxon>
        <taxon>Viridiplantae</taxon>
        <taxon>Streptophyta</taxon>
        <taxon>Embryophyta</taxon>
        <taxon>Tracheophyta</taxon>
        <taxon>Spermatophyta</taxon>
        <taxon>Magnoliopsida</taxon>
        <taxon>eudicotyledons</taxon>
        <taxon>Gunneridae</taxon>
        <taxon>Pentapetalae</taxon>
        <taxon>Dilleniales</taxon>
        <taxon>Dilleniaceae</taxon>
        <taxon>Dillenia</taxon>
    </lineage>
</organism>
<dbReference type="AlphaFoldDB" id="A0AAN8VSJ2"/>
<dbReference type="EMBL" id="JBAMMX010000005">
    <property type="protein sequence ID" value="KAK6939415.1"/>
    <property type="molecule type" value="Genomic_DNA"/>
</dbReference>
<protein>
    <submittedName>
        <fullName evidence="1">Uncharacterized protein</fullName>
    </submittedName>
</protein>